<gene>
    <name evidence="3" type="ORF">KIH73_06770</name>
</gene>
<organism evidence="3 4">
    <name type="scientific">Bifidobacterium phasiani</name>
    <dbReference type="NCBI Taxonomy" id="2834431"/>
    <lineage>
        <taxon>Bacteria</taxon>
        <taxon>Bacillati</taxon>
        <taxon>Actinomycetota</taxon>
        <taxon>Actinomycetes</taxon>
        <taxon>Bifidobacteriales</taxon>
        <taxon>Bifidobacteriaceae</taxon>
        <taxon>Bifidobacterium</taxon>
    </lineage>
</organism>
<dbReference type="EMBL" id="JAHBBD010000014">
    <property type="protein sequence ID" value="MBW3083074.1"/>
    <property type="molecule type" value="Genomic_DNA"/>
</dbReference>
<keyword evidence="4" id="KW-1185">Reference proteome</keyword>
<evidence type="ECO:0000256" key="2">
    <source>
        <dbReference type="PIRNR" id="PIRNR016020"/>
    </source>
</evidence>
<comment type="caution">
    <text evidence="3">The sequence shown here is derived from an EMBL/GenBank/DDBJ whole genome shotgun (WGS) entry which is preliminary data.</text>
</comment>
<protein>
    <recommendedName>
        <fullName evidence="2">Putative glucose-6-phosphate 1-epimerase</fullName>
        <ecNumber evidence="2">5.1.3.15</ecNumber>
    </recommendedName>
</protein>
<dbReference type="InterPro" id="IPR008183">
    <property type="entry name" value="Aldose_1/G6P_1-epimerase"/>
</dbReference>
<dbReference type="RefSeq" id="WP_219081857.1">
    <property type="nucleotide sequence ID" value="NZ_JAHBBD010000014.1"/>
</dbReference>
<reference evidence="3 4" key="1">
    <citation type="submission" date="2021-05" db="EMBL/GenBank/DDBJ databases">
        <title>Phylogenetic classification of ten novel species belonging to the genus Bifidobacterium comprising B. colchicus sp. nov., B. abeli sp. nov., B. bicoloris sp. nov., B. guerezis sp. nov., B. rosaliae sp. nov., B. santillanensis sp. nov., B. argentati sp. nov., B. amazzoni sp. nov., B. pluviali sp. nov., and B. pinnaculum sp. nov.</title>
        <authorList>
            <person name="Lugli G.A."/>
            <person name="Ruiz Garcia L."/>
            <person name="Margolles A."/>
            <person name="Ventura M."/>
        </authorList>
    </citation>
    <scope>NUCLEOTIDE SEQUENCE [LARGE SCALE GENOMIC DNA]</scope>
    <source>
        <strain evidence="3 4">6T3</strain>
    </source>
</reference>
<proteinExistence type="inferred from homology"/>
<dbReference type="EC" id="5.1.3.15" evidence="2"/>
<dbReference type="Proteomes" id="UP000812844">
    <property type="component" value="Unassembled WGS sequence"/>
</dbReference>
<evidence type="ECO:0000313" key="3">
    <source>
        <dbReference type="EMBL" id="MBW3083074.1"/>
    </source>
</evidence>
<accession>A0ABS6W9A9</accession>
<name>A0ABS6W9A9_9BIFI</name>
<dbReference type="CDD" id="cd09020">
    <property type="entry name" value="D-hex-6-P-epi_like"/>
    <property type="match status" value="1"/>
</dbReference>
<sequence length="289" mass="31364">MSSAFTIRDIVNDDSSASISDYGAHVVSWSPAGQRPVIWHPRAIHLAEGTAIRGGVPIIFPWFNTGWSHGRAADKKPKHGFGRVSFWRFDDGASNDHHARYVLDSADFDAAALAQLESGGAPRFRAFYDVEVGPALTMSLTVVNDGDEPMIYEAALHTYIRVGDVERIAITGFESSDYLDNTQADTPRHKATGEPITFSGMTDRTYLADGVDTVRVSDPVLGRTIVVSKQGAPQSVVWNPGEQAGDAIGDMQAGEWRGFVCVESVARFDRSVVLSPGETHTLSQTLRVA</sequence>
<dbReference type="InterPro" id="IPR025532">
    <property type="entry name" value="G6P_1-epimerase"/>
</dbReference>
<dbReference type="PIRSF" id="PIRSF016020">
    <property type="entry name" value="PHexose_mutarotase"/>
    <property type="match status" value="1"/>
</dbReference>
<dbReference type="PANTHER" id="PTHR11122">
    <property type="entry name" value="APOSPORY-ASSOCIATED PROTEIN C-RELATED"/>
    <property type="match status" value="1"/>
</dbReference>
<keyword evidence="1 2" id="KW-0413">Isomerase</keyword>
<dbReference type="PANTHER" id="PTHR11122:SF13">
    <property type="entry name" value="GLUCOSE-6-PHOSPHATE 1-EPIMERASE"/>
    <property type="match status" value="1"/>
</dbReference>
<dbReference type="Pfam" id="PF01263">
    <property type="entry name" value="Aldose_epim"/>
    <property type="match status" value="1"/>
</dbReference>
<comment type="similarity">
    <text evidence="2">Belongs to the glucose-6-phosphate 1-epimerase family.</text>
</comment>
<evidence type="ECO:0000313" key="4">
    <source>
        <dbReference type="Proteomes" id="UP000812844"/>
    </source>
</evidence>
<evidence type="ECO:0000256" key="1">
    <source>
        <dbReference type="ARBA" id="ARBA00023235"/>
    </source>
</evidence>